<dbReference type="STRING" id="369723.Strop_1531"/>
<evidence type="ECO:0000313" key="2">
    <source>
        <dbReference type="EMBL" id="ABP53997.1"/>
    </source>
</evidence>
<proteinExistence type="predicted"/>
<sequence>MTPSTALPETFARAVDGLRSAATRTEIQLEEVGAPQRLAPFAFALAATVLRDDDEVANGRLILLHDPAGHEAWQGTLRLVTYVTAELEVDLAADPLLPEVGWTWLTDALRVRHARHRAIGGTVTQTMSTRFGDLAGPPAAGDVEIRASWTPVDDELVPHLHAWCTLLASTAGLPPPGVTALSERRTAGTTPNAVPPARP</sequence>
<dbReference type="PATRIC" id="fig|369723.5.peg.1563"/>
<dbReference type="AlphaFoldDB" id="A4X547"/>
<gene>
    <name evidence="2" type="ordered locus">Strop_1531</name>
</gene>
<dbReference type="InterPro" id="IPR021555">
    <property type="entry name" value="DUF3000"/>
</dbReference>
<dbReference type="KEGG" id="stp:Strop_1531"/>
<dbReference type="RefSeq" id="WP_011905429.1">
    <property type="nucleotide sequence ID" value="NC_009380.1"/>
</dbReference>
<evidence type="ECO:0000313" key="3">
    <source>
        <dbReference type="Proteomes" id="UP000000235"/>
    </source>
</evidence>
<feature type="region of interest" description="Disordered" evidence="1">
    <location>
        <begin position="177"/>
        <end position="199"/>
    </location>
</feature>
<evidence type="ECO:0008006" key="4">
    <source>
        <dbReference type="Google" id="ProtNLM"/>
    </source>
</evidence>
<dbReference type="HOGENOM" id="CLU_077385_0_0_11"/>
<reference evidence="3" key="1">
    <citation type="journal article" date="2007" name="Proc. Natl. Acad. Sci. U.S.A.">
        <title>Genome sequencing reveals complex secondary metabolome in the marine actinomycete Salinispora tropica.</title>
        <authorList>
            <person name="Udwary D.W."/>
            <person name="Zeigler L."/>
            <person name="Asolkar R.N."/>
            <person name="Singan V."/>
            <person name="Lapidus A."/>
            <person name="Fenical W."/>
            <person name="Jensen P.R."/>
            <person name="Moore B.S."/>
        </authorList>
    </citation>
    <scope>NUCLEOTIDE SEQUENCE [LARGE SCALE GENOMIC DNA]</scope>
    <source>
        <strain evidence="3">ATCC BAA-916 / DSM 44818 / CNB-440</strain>
    </source>
</reference>
<name>A4X547_SALTO</name>
<dbReference type="Proteomes" id="UP000000235">
    <property type="component" value="Chromosome"/>
</dbReference>
<evidence type="ECO:0000256" key="1">
    <source>
        <dbReference type="SAM" id="MobiDB-lite"/>
    </source>
</evidence>
<dbReference type="EMBL" id="CP000667">
    <property type="protein sequence ID" value="ABP53997.1"/>
    <property type="molecule type" value="Genomic_DNA"/>
</dbReference>
<accession>A4X547</accession>
<dbReference type="eggNOG" id="ENOG50318WM">
    <property type="taxonomic scope" value="Bacteria"/>
</dbReference>
<dbReference type="Pfam" id="PF11452">
    <property type="entry name" value="DUF3000"/>
    <property type="match status" value="1"/>
</dbReference>
<protein>
    <recommendedName>
        <fullName evidence="4">DUF3000 domain-containing protein</fullName>
    </recommendedName>
</protein>
<keyword evidence="3" id="KW-1185">Reference proteome</keyword>
<organism evidence="2 3">
    <name type="scientific">Salinispora tropica (strain ATCC BAA-916 / DSM 44818 / JCM 13857 / NBRC 105044 / CNB-440)</name>
    <dbReference type="NCBI Taxonomy" id="369723"/>
    <lineage>
        <taxon>Bacteria</taxon>
        <taxon>Bacillati</taxon>
        <taxon>Actinomycetota</taxon>
        <taxon>Actinomycetes</taxon>
        <taxon>Micromonosporales</taxon>
        <taxon>Micromonosporaceae</taxon>
        <taxon>Salinispora</taxon>
    </lineage>
</organism>